<reference evidence="4" key="1">
    <citation type="journal article" date="2019" name="Int. J. Syst. Evol. Microbiol.">
        <title>The Global Catalogue of Microorganisms (GCM) 10K type strain sequencing project: providing services to taxonomists for standard genome sequencing and annotation.</title>
        <authorList>
            <consortium name="The Broad Institute Genomics Platform"/>
            <consortium name="The Broad Institute Genome Sequencing Center for Infectious Disease"/>
            <person name="Wu L."/>
            <person name="Ma J."/>
        </authorList>
    </citation>
    <scope>NUCLEOTIDE SEQUENCE [LARGE SCALE GENOMIC DNA]</scope>
    <source>
        <strain evidence="4">CCM 8947</strain>
    </source>
</reference>
<dbReference type="SUPFAM" id="SSF47413">
    <property type="entry name" value="lambda repressor-like DNA-binding domains"/>
    <property type="match status" value="1"/>
</dbReference>
<dbReference type="InterPro" id="IPR010982">
    <property type="entry name" value="Lambda_DNA-bd_dom_sf"/>
</dbReference>
<evidence type="ECO:0000259" key="2">
    <source>
        <dbReference type="PROSITE" id="PS50943"/>
    </source>
</evidence>
<dbReference type="SMART" id="SM00530">
    <property type="entry name" value="HTH_XRE"/>
    <property type="match status" value="1"/>
</dbReference>
<dbReference type="CDD" id="cd00093">
    <property type="entry name" value="HTH_XRE"/>
    <property type="match status" value="1"/>
</dbReference>
<feature type="domain" description="HTH cro/C1-type" evidence="2">
    <location>
        <begin position="10"/>
        <end position="64"/>
    </location>
</feature>
<name>A0ABW4CMA2_9LACO</name>
<dbReference type="Pfam" id="PF01381">
    <property type="entry name" value="HTH_3"/>
    <property type="match status" value="1"/>
</dbReference>
<evidence type="ECO:0000313" key="4">
    <source>
        <dbReference type="Proteomes" id="UP001597192"/>
    </source>
</evidence>
<proteinExistence type="predicted"/>
<comment type="caution">
    <text evidence="3">The sequence shown here is derived from an EMBL/GenBank/DDBJ whole genome shotgun (WGS) entry which is preliminary data.</text>
</comment>
<dbReference type="PANTHER" id="PTHR46558:SF11">
    <property type="entry name" value="HTH-TYPE TRANSCRIPTIONAL REGULATOR XRE"/>
    <property type="match status" value="1"/>
</dbReference>
<evidence type="ECO:0000313" key="3">
    <source>
        <dbReference type="EMBL" id="MFD1431428.1"/>
    </source>
</evidence>
<dbReference type="InterPro" id="IPR001387">
    <property type="entry name" value="Cro/C1-type_HTH"/>
</dbReference>
<gene>
    <name evidence="3" type="ORF">ACFQ47_01840</name>
</gene>
<organism evidence="3 4">
    <name type="scientific">Lacticaseibacillus yichunensis</name>
    <dbReference type="NCBI Taxonomy" id="2486015"/>
    <lineage>
        <taxon>Bacteria</taxon>
        <taxon>Bacillati</taxon>
        <taxon>Bacillota</taxon>
        <taxon>Bacilli</taxon>
        <taxon>Lactobacillales</taxon>
        <taxon>Lactobacillaceae</taxon>
        <taxon>Lacticaseibacillus</taxon>
    </lineage>
</organism>
<accession>A0ABW4CMA2</accession>
<dbReference type="PROSITE" id="PS50943">
    <property type="entry name" value="HTH_CROC1"/>
    <property type="match status" value="1"/>
</dbReference>
<evidence type="ECO:0000256" key="1">
    <source>
        <dbReference type="ARBA" id="ARBA00023125"/>
    </source>
</evidence>
<keyword evidence="1" id="KW-0238">DNA-binding</keyword>
<dbReference type="Proteomes" id="UP001597192">
    <property type="component" value="Unassembled WGS sequence"/>
</dbReference>
<protein>
    <submittedName>
        <fullName evidence="3">Helix-turn-helix domain-containing protein</fullName>
    </submittedName>
</protein>
<dbReference type="EMBL" id="JBHTOG010000007">
    <property type="protein sequence ID" value="MFD1431428.1"/>
    <property type="molecule type" value="Genomic_DNA"/>
</dbReference>
<dbReference type="RefSeq" id="WP_125698373.1">
    <property type="nucleotide sequence ID" value="NZ_JBHTOG010000007.1"/>
</dbReference>
<sequence>MTTMKIGQQIAALRQGKAVTQQTLADFLGVSKASVSKWENDQTFPDITLLPLLAAYFGVSIDTLLSYDAQLSAEQIRRIYSQLSKAFQTQPAAQVLTSITDLTRRYYSCAPLLFEVGQLLLNHFDLLPGKDASEKTQTYVTQARDLFQRCQQLSSDPTVLTKSRAAEAYCDLQLNQPDEVLALLGETATETYPTEALIAWAHQVKGETQAAITTTQAALYQYVTILLSQLTNYAQLIAEKPDQVAATEARGLALIDAFHIADLSPVLLVNFLISCASARAISGATAEALADLQRYADLLEKMQLPLGLHGDAYFDQIDDWLAQTDLGGQLPRNADQLLHELPNVPFTVPPLAALLAQPAQAPLAVRFTLLKETFAHA</sequence>
<dbReference type="Gene3D" id="1.10.260.40">
    <property type="entry name" value="lambda repressor-like DNA-binding domains"/>
    <property type="match status" value="1"/>
</dbReference>
<keyword evidence="4" id="KW-1185">Reference proteome</keyword>
<dbReference type="PANTHER" id="PTHR46558">
    <property type="entry name" value="TRACRIPTIONAL REGULATORY PROTEIN-RELATED-RELATED"/>
    <property type="match status" value="1"/>
</dbReference>